<evidence type="ECO:0000256" key="5">
    <source>
        <dbReference type="SAM" id="MobiDB-lite"/>
    </source>
</evidence>
<proteinExistence type="predicted"/>
<feature type="transmembrane region" description="Helical" evidence="6">
    <location>
        <begin position="273"/>
        <end position="291"/>
    </location>
</feature>
<keyword evidence="4 6" id="KW-0472">Membrane</keyword>
<evidence type="ECO:0000256" key="3">
    <source>
        <dbReference type="ARBA" id="ARBA00022989"/>
    </source>
</evidence>
<dbReference type="Proteomes" id="UP000604117">
    <property type="component" value="Unassembled WGS sequence"/>
</dbReference>
<gene>
    <name evidence="8" type="ORF">Asi02nite_40220</name>
</gene>
<organism evidence="8 9">
    <name type="scientific">Asanoa siamensis</name>
    <dbReference type="NCBI Taxonomy" id="926357"/>
    <lineage>
        <taxon>Bacteria</taxon>
        <taxon>Bacillati</taxon>
        <taxon>Actinomycetota</taxon>
        <taxon>Actinomycetes</taxon>
        <taxon>Micromonosporales</taxon>
        <taxon>Micromonosporaceae</taxon>
        <taxon>Asanoa</taxon>
    </lineage>
</organism>
<dbReference type="InterPro" id="IPR011701">
    <property type="entry name" value="MFS"/>
</dbReference>
<name>A0ABQ4CT89_9ACTN</name>
<dbReference type="EMBL" id="BONE01000032">
    <property type="protein sequence ID" value="GIF74504.1"/>
    <property type="molecule type" value="Genomic_DNA"/>
</dbReference>
<dbReference type="InterPro" id="IPR052524">
    <property type="entry name" value="MFS_Cyanate_Porter"/>
</dbReference>
<keyword evidence="3 6" id="KW-1133">Transmembrane helix</keyword>
<evidence type="ECO:0000313" key="8">
    <source>
        <dbReference type="EMBL" id="GIF74504.1"/>
    </source>
</evidence>
<evidence type="ECO:0000313" key="9">
    <source>
        <dbReference type="Proteomes" id="UP000604117"/>
    </source>
</evidence>
<evidence type="ECO:0000256" key="4">
    <source>
        <dbReference type="ARBA" id="ARBA00023136"/>
    </source>
</evidence>
<evidence type="ECO:0000256" key="6">
    <source>
        <dbReference type="SAM" id="Phobius"/>
    </source>
</evidence>
<feature type="transmembrane region" description="Helical" evidence="6">
    <location>
        <begin position="100"/>
        <end position="121"/>
    </location>
</feature>
<dbReference type="InterPro" id="IPR036259">
    <property type="entry name" value="MFS_trans_sf"/>
</dbReference>
<keyword evidence="2 6" id="KW-0812">Transmembrane</keyword>
<comment type="subcellular location">
    <subcellularLocation>
        <location evidence="1">Cell membrane</location>
        <topology evidence="1">Multi-pass membrane protein</topology>
    </subcellularLocation>
</comment>
<dbReference type="Pfam" id="PF07690">
    <property type="entry name" value="MFS_1"/>
    <property type="match status" value="1"/>
</dbReference>
<sequence>MRSRWSAAAWLAAVLLAAVNLRPAIASVPPIVDAVRASLGLSGSAAGVLTSVPVVCMGLFAPAAAWAAVRWGTGRTMALALALLTVATAVRPLLGVGLLYVATVLAGVAIAVGGALMPALVRARFPERVGPVTGLYTTALISGALIGAGGTEPLRTALGGSWRVALAIWAVPAALALVVWLVVRPASASRQPAATARVAGWSPWRDRGAWMVTLYMGSQSLLYYAPLAWLAARYTELGWSAAEAGGLLALFSATQVVAALVAPALARRDPRPAIVVGLLLAIVSLGLIGVAPLAAPAVWAGVLGVGVGANFSLALTVVGQIAPTPADTPRASGMAFFVGYLLAAVGPVAVGFLHDLTGDFRVPYLALVVFGLVTIVFGVLAGSSVPDRRADGDAGERRAEAGGDAHSRVG</sequence>
<feature type="region of interest" description="Disordered" evidence="5">
    <location>
        <begin position="387"/>
        <end position="410"/>
    </location>
</feature>
<feature type="transmembrane region" description="Helical" evidence="6">
    <location>
        <begin position="50"/>
        <end position="69"/>
    </location>
</feature>
<reference evidence="8 9" key="1">
    <citation type="submission" date="2021-01" db="EMBL/GenBank/DDBJ databases">
        <title>Whole genome shotgun sequence of Asanoa siamensis NBRC 107932.</title>
        <authorList>
            <person name="Komaki H."/>
            <person name="Tamura T."/>
        </authorList>
    </citation>
    <scope>NUCLEOTIDE SEQUENCE [LARGE SCALE GENOMIC DNA]</scope>
    <source>
        <strain evidence="8 9">NBRC 107932</strain>
    </source>
</reference>
<dbReference type="SUPFAM" id="SSF103473">
    <property type="entry name" value="MFS general substrate transporter"/>
    <property type="match status" value="1"/>
</dbReference>
<feature type="transmembrane region" description="Helical" evidence="6">
    <location>
        <begin position="244"/>
        <end position="266"/>
    </location>
</feature>
<dbReference type="RefSeq" id="WP_203715113.1">
    <property type="nucleotide sequence ID" value="NZ_BONE01000032.1"/>
</dbReference>
<dbReference type="Gene3D" id="1.20.1250.20">
    <property type="entry name" value="MFS general substrate transporter like domains"/>
    <property type="match status" value="2"/>
</dbReference>
<protein>
    <submittedName>
        <fullName evidence="8">MFS transporter</fullName>
    </submittedName>
</protein>
<feature type="transmembrane region" description="Helical" evidence="6">
    <location>
        <begin position="212"/>
        <end position="232"/>
    </location>
</feature>
<dbReference type="PANTHER" id="PTHR23523">
    <property type="match status" value="1"/>
</dbReference>
<feature type="transmembrane region" description="Helical" evidence="6">
    <location>
        <begin position="297"/>
        <end position="322"/>
    </location>
</feature>
<feature type="transmembrane region" description="Helical" evidence="6">
    <location>
        <begin position="334"/>
        <end position="354"/>
    </location>
</feature>
<feature type="transmembrane region" description="Helical" evidence="6">
    <location>
        <begin position="162"/>
        <end position="183"/>
    </location>
</feature>
<dbReference type="PANTHER" id="PTHR23523:SF2">
    <property type="entry name" value="2-NITROIMIDAZOLE TRANSPORTER"/>
    <property type="match status" value="1"/>
</dbReference>
<evidence type="ECO:0000256" key="2">
    <source>
        <dbReference type="ARBA" id="ARBA00022692"/>
    </source>
</evidence>
<keyword evidence="9" id="KW-1185">Reference proteome</keyword>
<dbReference type="InterPro" id="IPR020846">
    <property type="entry name" value="MFS_dom"/>
</dbReference>
<comment type="caution">
    <text evidence="8">The sequence shown here is derived from an EMBL/GenBank/DDBJ whole genome shotgun (WGS) entry which is preliminary data.</text>
</comment>
<evidence type="ECO:0000256" key="1">
    <source>
        <dbReference type="ARBA" id="ARBA00004651"/>
    </source>
</evidence>
<accession>A0ABQ4CT89</accession>
<feature type="transmembrane region" description="Helical" evidence="6">
    <location>
        <begin position="133"/>
        <end position="150"/>
    </location>
</feature>
<evidence type="ECO:0000259" key="7">
    <source>
        <dbReference type="PROSITE" id="PS50850"/>
    </source>
</evidence>
<feature type="domain" description="Major facilitator superfamily (MFS) profile" evidence="7">
    <location>
        <begin position="6"/>
        <end position="389"/>
    </location>
</feature>
<feature type="transmembrane region" description="Helical" evidence="6">
    <location>
        <begin position="76"/>
        <end position="94"/>
    </location>
</feature>
<dbReference type="PROSITE" id="PS50850">
    <property type="entry name" value="MFS"/>
    <property type="match status" value="1"/>
</dbReference>
<feature type="transmembrane region" description="Helical" evidence="6">
    <location>
        <begin position="360"/>
        <end position="381"/>
    </location>
</feature>